<sequence length="289" mass="30403">MDNDDLPVGRILSRREALMVLGVLGVGVLAACAAPIATQSSGASVGEQPSPEPVASPTPGATIAAIAQELTPAATSAPSAIETTTSEVALPTCVVSPAMTEGPYFVDERLNRSDIRVNTADGAVKAGVPLQLTLRVLQVSGRGCAPLAGAMVDIWHCDALGVYSDVVDRSFNTVGQDFLRGYQITDANGVVNFTTIYPGWYPGRAVHIHFKVRSANAAGQNYEFTSQFFFDDGLSEQVFMRAPYSSKGSGFLRNANDGIYRSGGDQTTLTLTPDGDGYRATFDIGLAMA</sequence>
<dbReference type="AlphaFoldDB" id="A0A2M8QGB0"/>
<feature type="transmembrane region" description="Helical" evidence="1">
    <location>
        <begin position="17"/>
        <end position="37"/>
    </location>
</feature>
<keyword evidence="1" id="KW-0812">Transmembrane</keyword>
<keyword evidence="1" id="KW-1133">Transmembrane helix</keyword>
<evidence type="ECO:0000313" key="4">
    <source>
        <dbReference type="Proteomes" id="UP000230790"/>
    </source>
</evidence>
<dbReference type="GO" id="GO:0008199">
    <property type="term" value="F:ferric iron binding"/>
    <property type="evidence" value="ECO:0007669"/>
    <property type="project" value="InterPro"/>
</dbReference>
<accession>A0A2M8QGB0</accession>
<keyword evidence="1" id="KW-0472">Membrane</keyword>
<name>A0A2M8QGB0_9CHLR</name>
<protein>
    <recommendedName>
        <fullName evidence="2">Intradiol ring-cleavage dioxygenases domain-containing protein</fullName>
    </recommendedName>
</protein>
<dbReference type="PANTHER" id="PTHR34315:SF1">
    <property type="entry name" value="INTRADIOL RING-CLEAVAGE DIOXYGENASES DOMAIN-CONTAINING PROTEIN-RELATED"/>
    <property type="match status" value="1"/>
</dbReference>
<proteinExistence type="predicted"/>
<dbReference type="Proteomes" id="UP000230790">
    <property type="component" value="Unassembled WGS sequence"/>
</dbReference>
<feature type="domain" description="Intradiol ring-cleavage dioxygenases" evidence="2">
    <location>
        <begin position="101"/>
        <end position="205"/>
    </location>
</feature>
<dbReference type="CDD" id="cd03457">
    <property type="entry name" value="intradiol_dioxygenase_like"/>
    <property type="match status" value="1"/>
</dbReference>
<dbReference type="EMBL" id="PGTN01000006">
    <property type="protein sequence ID" value="PJF48808.1"/>
    <property type="molecule type" value="Genomic_DNA"/>
</dbReference>
<dbReference type="Gene3D" id="2.60.130.10">
    <property type="entry name" value="Aromatic compound dioxygenase"/>
    <property type="match status" value="1"/>
</dbReference>
<dbReference type="PANTHER" id="PTHR34315">
    <property type="match status" value="1"/>
</dbReference>
<organism evidence="3 4">
    <name type="scientific">Candidatus Thermofonsia Clade 3 bacterium</name>
    <dbReference type="NCBI Taxonomy" id="2364212"/>
    <lineage>
        <taxon>Bacteria</taxon>
        <taxon>Bacillati</taxon>
        <taxon>Chloroflexota</taxon>
        <taxon>Candidatus Thermofontia</taxon>
        <taxon>Candidatus Thermofonsia Clade 3</taxon>
    </lineage>
</organism>
<dbReference type="Pfam" id="PF00775">
    <property type="entry name" value="Dioxygenase_C"/>
    <property type="match status" value="1"/>
</dbReference>
<evidence type="ECO:0000256" key="1">
    <source>
        <dbReference type="SAM" id="Phobius"/>
    </source>
</evidence>
<evidence type="ECO:0000259" key="2">
    <source>
        <dbReference type="Pfam" id="PF00775"/>
    </source>
</evidence>
<comment type="caution">
    <text evidence="3">The sequence shown here is derived from an EMBL/GenBank/DDBJ whole genome shotgun (WGS) entry which is preliminary data.</text>
</comment>
<evidence type="ECO:0000313" key="3">
    <source>
        <dbReference type="EMBL" id="PJF48808.1"/>
    </source>
</evidence>
<dbReference type="InterPro" id="IPR015889">
    <property type="entry name" value="Intradiol_dOase_core"/>
</dbReference>
<reference evidence="3 4" key="1">
    <citation type="submission" date="2017-11" db="EMBL/GenBank/DDBJ databases">
        <title>Evolution of Phototrophy in the Chloroflexi Phylum Driven by Horizontal Gene Transfer.</title>
        <authorList>
            <person name="Ward L.M."/>
            <person name="Hemp J."/>
            <person name="Shih P.M."/>
            <person name="Mcglynn S.E."/>
            <person name="Fischer W."/>
        </authorList>
    </citation>
    <scope>NUCLEOTIDE SEQUENCE [LARGE SCALE GENOMIC DNA]</scope>
    <source>
        <strain evidence="3">JP3_7</strain>
    </source>
</reference>
<gene>
    <name evidence="3" type="ORF">CUN48_01810</name>
</gene>
<dbReference type="SUPFAM" id="SSF49482">
    <property type="entry name" value="Aromatic compound dioxygenase"/>
    <property type="match status" value="1"/>
</dbReference>
<dbReference type="GO" id="GO:0016702">
    <property type="term" value="F:oxidoreductase activity, acting on single donors with incorporation of molecular oxygen, incorporation of two atoms of oxygen"/>
    <property type="evidence" value="ECO:0007669"/>
    <property type="project" value="InterPro"/>
</dbReference>
<dbReference type="InterPro" id="IPR000627">
    <property type="entry name" value="Intradiol_dOase_C"/>
</dbReference>